<dbReference type="PANTHER" id="PTHR34374">
    <property type="entry name" value="LARGE RIBOSOMAL RNA SUBUNIT ACCUMULATION PROTEIN YCED HOMOLOG 1, CHLOROPLASTIC"/>
    <property type="match status" value="1"/>
</dbReference>
<gene>
    <name evidence="2" type="ORF">BBOMB_0830</name>
</gene>
<evidence type="ECO:0008006" key="4">
    <source>
        <dbReference type="Google" id="ProtNLM"/>
    </source>
</evidence>
<feature type="compositionally biased region" description="Polar residues" evidence="1">
    <location>
        <begin position="36"/>
        <end position="48"/>
    </location>
</feature>
<evidence type="ECO:0000313" key="3">
    <source>
        <dbReference type="Proteomes" id="UP000028730"/>
    </source>
</evidence>
<feature type="region of interest" description="Disordered" evidence="1">
    <location>
        <begin position="1"/>
        <end position="52"/>
    </location>
</feature>
<keyword evidence="3" id="KW-1185">Reference proteome</keyword>
<dbReference type="STRING" id="1341695.BBOMB_0830"/>
<protein>
    <recommendedName>
        <fullName evidence="4">DNA-binding protein</fullName>
    </recommendedName>
</protein>
<dbReference type="InterPro" id="IPR003772">
    <property type="entry name" value="YceD"/>
</dbReference>
<dbReference type="PANTHER" id="PTHR34374:SF1">
    <property type="entry name" value="LARGE RIBOSOMAL RNA SUBUNIT ACCUMULATION PROTEIN YCED HOMOLOG 1, CHLOROPLASTIC"/>
    <property type="match status" value="1"/>
</dbReference>
<dbReference type="Proteomes" id="UP000028730">
    <property type="component" value="Unassembled WGS sequence"/>
</dbReference>
<reference evidence="2 3" key="1">
    <citation type="journal article" date="2014" name="Appl. Environ. Microbiol.">
        <title>Genomic encyclopedia of type strains of the genus Bifidobacterium.</title>
        <authorList>
            <person name="Milani C."/>
            <person name="Lugli G.A."/>
            <person name="Duranti S."/>
            <person name="Turroni F."/>
            <person name="Bottacini F."/>
            <person name="Mangifesta M."/>
            <person name="Sanchez B."/>
            <person name="Viappiani A."/>
            <person name="Mancabelli L."/>
            <person name="Taminiau B."/>
            <person name="Delcenserie V."/>
            <person name="Barrangou R."/>
            <person name="Margolles A."/>
            <person name="van Sinderen D."/>
            <person name="Ventura M."/>
        </authorList>
    </citation>
    <scope>NUCLEOTIDE SEQUENCE [LARGE SCALE GENOMIC DNA]</scope>
    <source>
        <strain evidence="2 3">DSM 19703</strain>
    </source>
</reference>
<organism evidence="2 3">
    <name type="scientific">Bifidobacterium bombi DSM 19703</name>
    <dbReference type="NCBI Taxonomy" id="1341695"/>
    <lineage>
        <taxon>Bacteria</taxon>
        <taxon>Bacillati</taxon>
        <taxon>Actinomycetota</taxon>
        <taxon>Actinomycetes</taxon>
        <taxon>Bifidobacteriales</taxon>
        <taxon>Bifidobacteriaceae</taxon>
        <taxon>Bifidobacterium</taxon>
    </lineage>
</organism>
<dbReference type="Pfam" id="PF02620">
    <property type="entry name" value="YceD"/>
    <property type="match status" value="1"/>
</dbReference>
<name>A0A080N301_9BIFI</name>
<dbReference type="eggNOG" id="COG1399">
    <property type="taxonomic scope" value="Bacteria"/>
</dbReference>
<dbReference type="AlphaFoldDB" id="A0A080N301"/>
<dbReference type="EMBL" id="ATLK01000001">
    <property type="protein sequence ID" value="KFF31468.1"/>
    <property type="molecule type" value="Genomic_DNA"/>
</dbReference>
<feature type="compositionally biased region" description="Basic and acidic residues" evidence="1">
    <location>
        <begin position="1"/>
        <end position="15"/>
    </location>
</feature>
<accession>A0A080N301</accession>
<evidence type="ECO:0000313" key="2">
    <source>
        <dbReference type="EMBL" id="KFF31468.1"/>
    </source>
</evidence>
<sequence>MQKESESLMRSHQEQDSGQGGRIRPDSSPWAYAVGQVSSRPGQSQTVDAQFPAPSGIGDAIVGVKEGDIVTVNGSFDSISDGLVFTGTFDAPVHAECTRCLKPIDRGWNMDVTAFFPYDAASLSARQRPGGRQTAKDEFDIIDGEDESEDVYPLSSDGEYADFEALLRDTLVEGLPLQTLCRPDCLGLCPQCGINLNDAPNHHHETVDDRFSVLAELKDKLKEDTTTDGR</sequence>
<evidence type="ECO:0000256" key="1">
    <source>
        <dbReference type="SAM" id="MobiDB-lite"/>
    </source>
</evidence>
<comment type="caution">
    <text evidence="2">The sequence shown here is derived from an EMBL/GenBank/DDBJ whole genome shotgun (WGS) entry which is preliminary data.</text>
</comment>
<proteinExistence type="predicted"/>